<accession>A0AA86IMF6</accession>
<dbReference type="InterPro" id="IPR024753">
    <property type="entry name" value="AriR"/>
</dbReference>
<evidence type="ECO:0008006" key="3">
    <source>
        <dbReference type="Google" id="ProtNLM"/>
    </source>
</evidence>
<name>A0AA86IMF6_9ENTR</name>
<sequence>MHSATSEEQLNEYFGQSAQTFEAERLFIHELSASLRSNQIEVTNKNLILAVIRLLETEEDVVKLDVYRSALERIVQQTPDDL</sequence>
<dbReference type="RefSeq" id="WP_088221392.1">
    <property type="nucleotide sequence ID" value="NZ_AP024590.1"/>
</dbReference>
<protein>
    <recommendedName>
        <fullName evidence="3">Histidine kinase</fullName>
    </recommendedName>
</protein>
<dbReference type="EMBL" id="AP024590">
    <property type="protein sequence ID" value="BCU54306.1"/>
    <property type="molecule type" value="Genomic_DNA"/>
</dbReference>
<dbReference type="GO" id="GO:0071468">
    <property type="term" value="P:cellular response to acidic pH"/>
    <property type="evidence" value="ECO:0007669"/>
    <property type="project" value="InterPro"/>
</dbReference>
<dbReference type="Pfam" id="PF10798">
    <property type="entry name" value="YmgB"/>
    <property type="match status" value="1"/>
</dbReference>
<evidence type="ECO:0000313" key="2">
    <source>
        <dbReference type="Proteomes" id="UP000682928"/>
    </source>
</evidence>
<dbReference type="AlphaFoldDB" id="A0AA86IMF6"/>
<proteinExistence type="predicted"/>
<dbReference type="Proteomes" id="UP000682928">
    <property type="component" value="Chromosome"/>
</dbReference>
<gene>
    <name evidence="1" type="ORF">ENKO_09000</name>
</gene>
<reference evidence="1" key="1">
    <citation type="submission" date="2021-04" db="EMBL/GenBank/DDBJ databases">
        <title>Difference and commonality of drug resistance evolution in various bacteria. and drug sensitivity profiles.</title>
        <authorList>
            <person name="Maeda T."/>
            <person name="Shibai A."/>
            <person name="Kawada K."/>
            <person name="Kotani H."/>
            <person name="Tarusawa Y."/>
            <person name="Tanabe K."/>
            <person name="Furusawa C."/>
        </authorList>
    </citation>
    <scope>NUCLEOTIDE SEQUENCE</scope>
    <source>
        <strain evidence="1">JCM 8580</strain>
    </source>
</reference>
<dbReference type="Gene3D" id="1.20.5.5260">
    <property type="match status" value="1"/>
</dbReference>
<organism evidence="1 2">
    <name type="scientific">Enterobacter kobei</name>
    <dbReference type="NCBI Taxonomy" id="208224"/>
    <lineage>
        <taxon>Bacteria</taxon>
        <taxon>Pseudomonadati</taxon>
        <taxon>Pseudomonadota</taxon>
        <taxon>Gammaproteobacteria</taxon>
        <taxon>Enterobacterales</taxon>
        <taxon>Enterobacteriaceae</taxon>
        <taxon>Enterobacter</taxon>
        <taxon>Enterobacter cloacae complex</taxon>
    </lineage>
</organism>
<evidence type="ECO:0000313" key="1">
    <source>
        <dbReference type="EMBL" id="BCU54306.1"/>
    </source>
</evidence>